<gene>
    <name evidence="4" type="ORF">Clacol_001289</name>
</gene>
<proteinExistence type="inferred from homology"/>
<keyword evidence="1" id="KW-0143">Chaperone</keyword>
<dbReference type="PANTHER" id="PTHR12828:SF3">
    <property type="entry name" value="PROTEASOME MATURATION PROTEIN"/>
    <property type="match status" value="1"/>
</dbReference>
<evidence type="ECO:0008006" key="6">
    <source>
        <dbReference type="Google" id="ProtNLM"/>
    </source>
</evidence>
<evidence type="ECO:0000313" key="5">
    <source>
        <dbReference type="Proteomes" id="UP001050691"/>
    </source>
</evidence>
<dbReference type="EMBL" id="BPWL01000002">
    <property type="protein sequence ID" value="GJJ07090.1"/>
    <property type="molecule type" value="Genomic_DNA"/>
</dbReference>
<evidence type="ECO:0000256" key="1">
    <source>
        <dbReference type="ARBA" id="ARBA00023186"/>
    </source>
</evidence>
<protein>
    <recommendedName>
        <fullName evidence="6">Proteasome maturation protein</fullName>
    </recommendedName>
</protein>
<comment type="caution">
    <text evidence="4">The sequence shown here is derived from an EMBL/GenBank/DDBJ whole genome shotgun (WGS) entry which is preliminary data.</text>
</comment>
<dbReference type="InterPro" id="IPR008012">
    <property type="entry name" value="Ump1"/>
</dbReference>
<evidence type="ECO:0000256" key="3">
    <source>
        <dbReference type="SAM" id="MobiDB-lite"/>
    </source>
</evidence>
<dbReference type="GO" id="GO:0043248">
    <property type="term" value="P:proteasome assembly"/>
    <property type="evidence" value="ECO:0007669"/>
    <property type="project" value="InterPro"/>
</dbReference>
<keyword evidence="5" id="KW-1185">Reference proteome</keyword>
<accession>A0AAV5A5B8</accession>
<feature type="region of interest" description="Disordered" evidence="3">
    <location>
        <begin position="1"/>
        <end position="20"/>
    </location>
</feature>
<evidence type="ECO:0000313" key="4">
    <source>
        <dbReference type="EMBL" id="GJJ07090.1"/>
    </source>
</evidence>
<dbReference type="GO" id="GO:0005737">
    <property type="term" value="C:cytoplasm"/>
    <property type="evidence" value="ECO:0007669"/>
    <property type="project" value="TreeGrafter"/>
</dbReference>
<dbReference type="Pfam" id="PF05348">
    <property type="entry name" value="UMP1"/>
    <property type="match status" value="1"/>
</dbReference>
<dbReference type="Proteomes" id="UP001050691">
    <property type="component" value="Unassembled WGS sequence"/>
</dbReference>
<dbReference type="AlphaFoldDB" id="A0AAV5A5B8"/>
<evidence type="ECO:0000256" key="2">
    <source>
        <dbReference type="ARBA" id="ARBA00043974"/>
    </source>
</evidence>
<comment type="similarity">
    <text evidence="2">Belongs to the POMP/UMP1 family.</text>
</comment>
<name>A0AAV5A5B8_9AGAM</name>
<dbReference type="PANTHER" id="PTHR12828">
    <property type="entry name" value="PROTEASOME MATURATION PROTEIN UMP1"/>
    <property type="match status" value="1"/>
</dbReference>
<organism evidence="4 5">
    <name type="scientific">Clathrus columnatus</name>
    <dbReference type="NCBI Taxonomy" id="1419009"/>
    <lineage>
        <taxon>Eukaryota</taxon>
        <taxon>Fungi</taxon>
        <taxon>Dikarya</taxon>
        <taxon>Basidiomycota</taxon>
        <taxon>Agaricomycotina</taxon>
        <taxon>Agaricomycetes</taxon>
        <taxon>Phallomycetidae</taxon>
        <taxon>Phallales</taxon>
        <taxon>Clathraceae</taxon>
        <taxon>Clathrus</taxon>
    </lineage>
</organism>
<dbReference type="GO" id="GO:0005634">
    <property type="term" value="C:nucleus"/>
    <property type="evidence" value="ECO:0007669"/>
    <property type="project" value="TreeGrafter"/>
</dbReference>
<sequence length="121" mass="13612">MSSYRIVPAQGGPSKASVQNTANSFGLHDTFRYGLRSLSQDIKSNPVESRLDKWEETQDQMKLTLQRNLFGLHMPVRQMMERKLVASTPHMPALPGFDSNIHLDVLMGRDETLHVSDIFGG</sequence>
<reference evidence="4" key="1">
    <citation type="submission" date="2021-10" db="EMBL/GenBank/DDBJ databases">
        <title>De novo Genome Assembly of Clathrus columnatus (Basidiomycota, Fungi) Using Illumina and Nanopore Sequence Data.</title>
        <authorList>
            <person name="Ogiso-Tanaka E."/>
            <person name="Itagaki H."/>
            <person name="Hosoya T."/>
            <person name="Hosaka K."/>
        </authorList>
    </citation>
    <scope>NUCLEOTIDE SEQUENCE</scope>
    <source>
        <strain evidence="4">MO-923</strain>
    </source>
</reference>